<evidence type="ECO:0000313" key="3">
    <source>
        <dbReference type="EMBL" id="CAH0564364.1"/>
    </source>
</evidence>
<keyword evidence="4" id="KW-1185">Reference proteome</keyword>
<dbReference type="PROSITE" id="PS01179">
    <property type="entry name" value="PID"/>
    <property type="match status" value="1"/>
</dbReference>
<sequence>MSFLKSIWKANSKHKKLSEELALQNAKETESLQSDQIDISEENDLVTFKLKYLGSTVVEKITGDSISTEAVKNIIKTSKAGRKKLQRVNVNISIKGISVCDLQGNDILKVSIYRISNCSTDPTHKQIFSFVSTDTNETMECHAFVCSKRKIAETVTLAVAQAFGTAYEAWRLLPSTQDVQKNAANVLKNEPESSNKNIEDFTNQSSQSSQRQRYESVQSEASTATVTEEVLIDFESDVKAQNEFQMFSNPWVVFEDDFANEPPKNFNRSGFIIA</sequence>
<dbReference type="SUPFAM" id="SSF50729">
    <property type="entry name" value="PH domain-like"/>
    <property type="match status" value="1"/>
</dbReference>
<dbReference type="CDD" id="cd13159">
    <property type="entry name" value="PTB_LDLRAP-mammal-like"/>
    <property type="match status" value="1"/>
</dbReference>
<dbReference type="Pfam" id="PF00640">
    <property type="entry name" value="PID"/>
    <property type="match status" value="1"/>
</dbReference>
<dbReference type="InterPro" id="IPR051133">
    <property type="entry name" value="Adapter_Engulfment-Domain"/>
</dbReference>
<proteinExistence type="predicted"/>
<dbReference type="InterPro" id="IPR006020">
    <property type="entry name" value="PTB/PI_dom"/>
</dbReference>
<name>A0A9P0BJ43_BRAAE</name>
<feature type="domain" description="PID" evidence="2">
    <location>
        <begin position="46"/>
        <end position="168"/>
    </location>
</feature>
<reference evidence="3" key="1">
    <citation type="submission" date="2021-12" db="EMBL/GenBank/DDBJ databases">
        <authorList>
            <person name="King R."/>
        </authorList>
    </citation>
    <scope>NUCLEOTIDE SEQUENCE</scope>
</reference>
<dbReference type="SMART" id="SM00462">
    <property type="entry name" value="PTB"/>
    <property type="match status" value="1"/>
</dbReference>
<dbReference type="Gene3D" id="2.30.29.30">
    <property type="entry name" value="Pleckstrin-homology domain (PH domain)/Phosphotyrosine-binding domain (PTB)"/>
    <property type="match status" value="1"/>
</dbReference>
<dbReference type="AlphaFoldDB" id="A0A9P0BJ43"/>
<dbReference type="OrthoDB" id="9999955at2759"/>
<evidence type="ECO:0000259" key="2">
    <source>
        <dbReference type="PROSITE" id="PS01179"/>
    </source>
</evidence>
<gene>
    <name evidence="3" type="ORF">MELIAE_LOCUS12944</name>
</gene>
<organism evidence="3 4">
    <name type="scientific">Brassicogethes aeneus</name>
    <name type="common">Rape pollen beetle</name>
    <name type="synonym">Meligethes aeneus</name>
    <dbReference type="NCBI Taxonomy" id="1431903"/>
    <lineage>
        <taxon>Eukaryota</taxon>
        <taxon>Metazoa</taxon>
        <taxon>Ecdysozoa</taxon>
        <taxon>Arthropoda</taxon>
        <taxon>Hexapoda</taxon>
        <taxon>Insecta</taxon>
        <taxon>Pterygota</taxon>
        <taxon>Neoptera</taxon>
        <taxon>Endopterygota</taxon>
        <taxon>Coleoptera</taxon>
        <taxon>Polyphaga</taxon>
        <taxon>Cucujiformia</taxon>
        <taxon>Nitidulidae</taxon>
        <taxon>Meligethinae</taxon>
        <taxon>Brassicogethes</taxon>
    </lineage>
</organism>
<protein>
    <recommendedName>
        <fullName evidence="2">PID domain-containing protein</fullName>
    </recommendedName>
</protein>
<feature type="compositionally biased region" description="Low complexity" evidence="1">
    <location>
        <begin position="204"/>
        <end position="220"/>
    </location>
</feature>
<feature type="compositionally biased region" description="Basic and acidic residues" evidence="1">
    <location>
        <begin position="189"/>
        <end position="199"/>
    </location>
</feature>
<dbReference type="EMBL" id="OV121140">
    <property type="protein sequence ID" value="CAH0564364.1"/>
    <property type="molecule type" value="Genomic_DNA"/>
</dbReference>
<evidence type="ECO:0000313" key="4">
    <source>
        <dbReference type="Proteomes" id="UP001154078"/>
    </source>
</evidence>
<dbReference type="PANTHER" id="PTHR11232">
    <property type="entry name" value="PHOSPHOTYROSINE INTERACTION DOMAIN-CONTAINING FAMILY MEMBER"/>
    <property type="match status" value="1"/>
</dbReference>
<evidence type="ECO:0000256" key="1">
    <source>
        <dbReference type="SAM" id="MobiDB-lite"/>
    </source>
</evidence>
<dbReference type="PANTHER" id="PTHR11232:SF74">
    <property type="entry name" value="PTB DOMAIN-CONTAINING ADAPTER PROTEIN CED-6-LIKE PROTEIN"/>
    <property type="match status" value="1"/>
</dbReference>
<dbReference type="InterPro" id="IPR011993">
    <property type="entry name" value="PH-like_dom_sf"/>
</dbReference>
<dbReference type="Proteomes" id="UP001154078">
    <property type="component" value="Chromosome 9"/>
</dbReference>
<feature type="region of interest" description="Disordered" evidence="1">
    <location>
        <begin position="188"/>
        <end position="220"/>
    </location>
</feature>
<accession>A0A9P0BJ43</accession>